<dbReference type="Proteomes" id="UP000604273">
    <property type="component" value="Unassembled WGS sequence"/>
</dbReference>
<feature type="region of interest" description="Disordered" evidence="2">
    <location>
        <begin position="82"/>
        <end position="116"/>
    </location>
</feature>
<dbReference type="Pfam" id="PF13523">
    <property type="entry name" value="Acetyltransf_8"/>
    <property type="match status" value="1"/>
</dbReference>
<dbReference type="EMBL" id="JABFAI010000339">
    <property type="protein sequence ID" value="KAF4946067.1"/>
    <property type="molecule type" value="Genomic_DNA"/>
</dbReference>
<accession>A0A8H4WQ21</accession>
<proteinExistence type="inferred from homology"/>
<keyword evidence="5" id="KW-1185">Reference proteome</keyword>
<dbReference type="InterPro" id="IPR016181">
    <property type="entry name" value="Acyl_CoA_acyltransferase"/>
</dbReference>
<comment type="similarity">
    <text evidence="1">Belongs to the lysine N-acyltransferase MbtK family.</text>
</comment>
<reference evidence="4" key="1">
    <citation type="journal article" date="2020" name="BMC Genomics">
        <title>Correction to: Identification and distribution of gene clusters required for synthesis of sphingolipid metabolism inhibitors in diverse species of the filamentous fungus Fusarium.</title>
        <authorList>
            <person name="Kim H.S."/>
            <person name="Lohmar J.M."/>
            <person name="Busman M."/>
            <person name="Brown D.W."/>
            <person name="Naumann T.A."/>
            <person name="Divon H.H."/>
            <person name="Lysoe E."/>
            <person name="Uhlig S."/>
            <person name="Proctor R.H."/>
        </authorList>
    </citation>
    <scope>NUCLEOTIDE SEQUENCE</scope>
    <source>
        <strain evidence="4">NRRL 45417</strain>
    </source>
</reference>
<comment type="caution">
    <text evidence="4">The sequence shown here is derived from an EMBL/GenBank/DDBJ whole genome shotgun (WGS) entry which is preliminary data.</text>
</comment>
<dbReference type="SMART" id="SM01006">
    <property type="entry name" value="AlcB"/>
    <property type="match status" value="1"/>
</dbReference>
<evidence type="ECO:0000256" key="2">
    <source>
        <dbReference type="SAM" id="MobiDB-lite"/>
    </source>
</evidence>
<protein>
    <recommendedName>
        <fullName evidence="3">Acyltransferase MbtK/IucB-like conserved domain-containing protein</fullName>
    </recommendedName>
</protein>
<evidence type="ECO:0000259" key="3">
    <source>
        <dbReference type="SMART" id="SM01006"/>
    </source>
</evidence>
<dbReference type="GO" id="GO:0016410">
    <property type="term" value="F:N-acyltransferase activity"/>
    <property type="evidence" value="ECO:0007669"/>
    <property type="project" value="TreeGrafter"/>
</dbReference>
<evidence type="ECO:0000256" key="1">
    <source>
        <dbReference type="ARBA" id="ARBA00009893"/>
    </source>
</evidence>
<feature type="compositionally biased region" description="Low complexity" evidence="2">
    <location>
        <begin position="95"/>
        <end position="109"/>
    </location>
</feature>
<reference evidence="4" key="2">
    <citation type="submission" date="2020-05" db="EMBL/GenBank/DDBJ databases">
        <authorList>
            <person name="Kim H.-S."/>
            <person name="Proctor R.H."/>
            <person name="Brown D.W."/>
        </authorList>
    </citation>
    <scope>NUCLEOTIDE SEQUENCE</scope>
    <source>
        <strain evidence="4">NRRL 45417</strain>
    </source>
</reference>
<dbReference type="PANTHER" id="PTHR31438">
    <property type="entry name" value="LYSINE N-ACYLTRANSFERASE C17G9.06C-RELATED"/>
    <property type="match status" value="1"/>
</dbReference>
<dbReference type="Gene3D" id="3.40.630.30">
    <property type="match status" value="1"/>
</dbReference>
<dbReference type="OrthoDB" id="4250781at2759"/>
<dbReference type="SUPFAM" id="SSF55729">
    <property type="entry name" value="Acyl-CoA N-acyltransferases (Nat)"/>
    <property type="match status" value="1"/>
</dbReference>
<evidence type="ECO:0000313" key="5">
    <source>
        <dbReference type="Proteomes" id="UP000604273"/>
    </source>
</evidence>
<dbReference type="InterPro" id="IPR019432">
    <property type="entry name" value="Acyltransferase_MbtK/IucB-like"/>
</dbReference>
<feature type="domain" description="Acyltransferase MbtK/IucB-like conserved" evidence="3">
    <location>
        <begin position="8"/>
        <end position="57"/>
    </location>
</feature>
<sequence length="116" mass="13222">MSIPTLWLSTTRTEHLGLFNQWQNDPRVAAGWIETGTLNEHEHRTYLKNINKDHRRFSVLGFFNDTLTRRVMHHEFLDDRRPESVVGEPRLSAGTSPTAASSVSQASATFGFEPKL</sequence>
<name>A0A8H4WQ21_9HYPO</name>
<dbReference type="GO" id="GO:0019290">
    <property type="term" value="P:siderophore biosynthetic process"/>
    <property type="evidence" value="ECO:0007669"/>
    <property type="project" value="InterPro"/>
</dbReference>
<gene>
    <name evidence="4" type="ORF">FGADI_11467</name>
</gene>
<dbReference type="PANTHER" id="PTHR31438:SF1">
    <property type="entry name" value="LYSINE N-ACYLTRANSFERASE C17G9.06C-RELATED"/>
    <property type="match status" value="1"/>
</dbReference>
<organism evidence="4 5">
    <name type="scientific">Fusarium gaditjirri</name>
    <dbReference type="NCBI Taxonomy" id="282569"/>
    <lineage>
        <taxon>Eukaryota</taxon>
        <taxon>Fungi</taxon>
        <taxon>Dikarya</taxon>
        <taxon>Ascomycota</taxon>
        <taxon>Pezizomycotina</taxon>
        <taxon>Sordariomycetes</taxon>
        <taxon>Hypocreomycetidae</taxon>
        <taxon>Hypocreales</taxon>
        <taxon>Nectriaceae</taxon>
        <taxon>Fusarium</taxon>
        <taxon>Fusarium nisikadoi species complex</taxon>
    </lineage>
</organism>
<evidence type="ECO:0000313" key="4">
    <source>
        <dbReference type="EMBL" id="KAF4946067.1"/>
    </source>
</evidence>
<dbReference type="AlphaFoldDB" id="A0A8H4WQ21"/>